<keyword evidence="1" id="KW-0812">Transmembrane</keyword>
<keyword evidence="1" id="KW-0472">Membrane</keyword>
<dbReference type="Proteomes" id="UP000247689">
    <property type="component" value="Unassembled WGS sequence"/>
</dbReference>
<name>A0A318D2I1_9GAMM</name>
<organism evidence="2 3">
    <name type="scientific">Kangiella spongicola</name>
    <dbReference type="NCBI Taxonomy" id="796379"/>
    <lineage>
        <taxon>Bacteria</taxon>
        <taxon>Pseudomonadati</taxon>
        <taxon>Pseudomonadota</taxon>
        <taxon>Gammaproteobacteria</taxon>
        <taxon>Kangiellales</taxon>
        <taxon>Kangiellaceae</taxon>
        <taxon>Kangiella</taxon>
    </lineage>
</organism>
<gene>
    <name evidence="2" type="ORF">DL796_08440</name>
</gene>
<keyword evidence="3" id="KW-1185">Reference proteome</keyword>
<feature type="transmembrane region" description="Helical" evidence="1">
    <location>
        <begin position="7"/>
        <end position="26"/>
    </location>
</feature>
<evidence type="ECO:0000313" key="3">
    <source>
        <dbReference type="Proteomes" id="UP000247689"/>
    </source>
</evidence>
<comment type="caution">
    <text evidence="2">The sequence shown here is derived from an EMBL/GenBank/DDBJ whole genome shotgun (WGS) entry which is preliminary data.</text>
</comment>
<keyword evidence="1" id="KW-1133">Transmembrane helix</keyword>
<dbReference type="AlphaFoldDB" id="A0A318D2I1"/>
<protein>
    <submittedName>
        <fullName evidence="2">Uncharacterized protein</fullName>
    </submittedName>
</protein>
<dbReference type="RefSeq" id="WP_110201249.1">
    <property type="nucleotide sequence ID" value="NZ_QICH01000002.1"/>
</dbReference>
<reference evidence="2 3" key="1">
    <citation type="submission" date="2018-05" db="EMBL/GenBank/DDBJ databases">
        <title>Kangiella spongicola genome sequence.</title>
        <authorList>
            <person name="Maclea K.S."/>
            <person name="Goen A.E."/>
            <person name="Kelley C."/>
            <person name="Underriner A."/>
            <person name="Silverwood T."/>
            <person name="Trachtenberg A.M."/>
        </authorList>
    </citation>
    <scope>NUCLEOTIDE SEQUENCE [LARGE SCALE GENOMIC DNA]</scope>
    <source>
        <strain evidence="2 3">ATCC BAA-2076</strain>
    </source>
</reference>
<sequence length="66" mass="7286">MNISLTVAVNFVLIWVLIATSLAYFLGKSRVKDLKATVILHFFLGFFPPLSMICLAILGSKKEITA</sequence>
<evidence type="ECO:0000313" key="2">
    <source>
        <dbReference type="EMBL" id="PXF63446.1"/>
    </source>
</evidence>
<accession>A0A318D2I1</accession>
<proteinExistence type="predicted"/>
<evidence type="ECO:0000256" key="1">
    <source>
        <dbReference type="SAM" id="Phobius"/>
    </source>
</evidence>
<feature type="transmembrane region" description="Helical" evidence="1">
    <location>
        <begin position="38"/>
        <end position="58"/>
    </location>
</feature>
<dbReference type="EMBL" id="QICH01000002">
    <property type="protein sequence ID" value="PXF63446.1"/>
    <property type="molecule type" value="Genomic_DNA"/>
</dbReference>